<accession>A0A0D3E8X8</accession>
<dbReference type="AlphaFoldDB" id="A0A0D3E8X8"/>
<evidence type="ECO:0000256" key="1">
    <source>
        <dbReference type="SAM" id="MobiDB-lite"/>
    </source>
</evidence>
<dbReference type="Proteomes" id="UP000032141">
    <property type="component" value="Chromosome C9"/>
</dbReference>
<feature type="region of interest" description="Disordered" evidence="1">
    <location>
        <begin position="60"/>
        <end position="84"/>
    </location>
</feature>
<sequence length="84" mass="9304">MDKKRSWRQRQAGTGWLLAVKRSKGDHLSGLIYGKIQGSLTATNQAPVSTLTIFKSANHTTARAQPMRDNDQLNSPSDPSIYFS</sequence>
<name>A0A0D3E8X8_BRAOL</name>
<dbReference type="HOGENOM" id="CLU_2530631_0_0_1"/>
<dbReference type="EnsemblPlants" id="Bo9g088320.1">
    <property type="protein sequence ID" value="Bo9g088320.1"/>
    <property type="gene ID" value="Bo9g088320"/>
</dbReference>
<evidence type="ECO:0000313" key="3">
    <source>
        <dbReference type="Proteomes" id="UP000032141"/>
    </source>
</evidence>
<protein>
    <submittedName>
        <fullName evidence="2">Uncharacterized protein</fullName>
    </submittedName>
</protein>
<proteinExistence type="predicted"/>
<dbReference type="Gramene" id="Bo9g088320.1">
    <property type="protein sequence ID" value="Bo9g088320.1"/>
    <property type="gene ID" value="Bo9g088320"/>
</dbReference>
<reference evidence="2 3" key="1">
    <citation type="journal article" date="2014" name="Genome Biol.">
        <title>Transcriptome and methylome profiling reveals relics of genome dominance in the mesopolyploid Brassica oleracea.</title>
        <authorList>
            <person name="Parkin I.A."/>
            <person name="Koh C."/>
            <person name="Tang H."/>
            <person name="Robinson S.J."/>
            <person name="Kagale S."/>
            <person name="Clarke W.E."/>
            <person name="Town C.D."/>
            <person name="Nixon J."/>
            <person name="Krishnakumar V."/>
            <person name="Bidwell S.L."/>
            <person name="Denoeud F."/>
            <person name="Belcram H."/>
            <person name="Links M.G."/>
            <person name="Just J."/>
            <person name="Clarke C."/>
            <person name="Bender T."/>
            <person name="Huebert T."/>
            <person name="Mason A.S."/>
            <person name="Pires J.C."/>
            <person name="Barker G."/>
            <person name="Moore J."/>
            <person name="Walley P.G."/>
            <person name="Manoli S."/>
            <person name="Batley J."/>
            <person name="Edwards D."/>
            <person name="Nelson M.N."/>
            <person name="Wang X."/>
            <person name="Paterson A.H."/>
            <person name="King G."/>
            <person name="Bancroft I."/>
            <person name="Chalhoub B."/>
            <person name="Sharpe A.G."/>
        </authorList>
    </citation>
    <scope>NUCLEOTIDE SEQUENCE</scope>
    <source>
        <strain evidence="2 3">cv. TO1000</strain>
    </source>
</reference>
<feature type="compositionally biased region" description="Polar residues" evidence="1">
    <location>
        <begin position="72"/>
        <end position="84"/>
    </location>
</feature>
<organism evidence="2 3">
    <name type="scientific">Brassica oleracea var. oleracea</name>
    <dbReference type="NCBI Taxonomy" id="109376"/>
    <lineage>
        <taxon>Eukaryota</taxon>
        <taxon>Viridiplantae</taxon>
        <taxon>Streptophyta</taxon>
        <taxon>Embryophyta</taxon>
        <taxon>Tracheophyta</taxon>
        <taxon>Spermatophyta</taxon>
        <taxon>Magnoliopsida</taxon>
        <taxon>eudicotyledons</taxon>
        <taxon>Gunneridae</taxon>
        <taxon>Pentapetalae</taxon>
        <taxon>rosids</taxon>
        <taxon>malvids</taxon>
        <taxon>Brassicales</taxon>
        <taxon>Brassicaceae</taxon>
        <taxon>Brassiceae</taxon>
        <taxon>Brassica</taxon>
    </lineage>
</organism>
<keyword evidence="3" id="KW-1185">Reference proteome</keyword>
<reference evidence="2" key="2">
    <citation type="submission" date="2015-03" db="UniProtKB">
        <authorList>
            <consortium name="EnsemblPlants"/>
        </authorList>
    </citation>
    <scope>IDENTIFICATION</scope>
</reference>
<evidence type="ECO:0000313" key="2">
    <source>
        <dbReference type="EnsemblPlants" id="Bo9g088320.1"/>
    </source>
</evidence>